<accession>A0A7K3LW92</accession>
<evidence type="ECO:0000256" key="1">
    <source>
        <dbReference type="ARBA" id="ARBA00006484"/>
    </source>
</evidence>
<reference evidence="5 6" key="1">
    <citation type="submission" date="2020-01" db="EMBL/GenBank/DDBJ databases">
        <title>Investigation of new actinobacteria for the biodesulphurisation of diesel fuel.</title>
        <authorList>
            <person name="Athi Narayanan S.M."/>
        </authorList>
    </citation>
    <scope>NUCLEOTIDE SEQUENCE [LARGE SCALE GENOMIC DNA]</scope>
    <source>
        <strain evidence="5 6">213E</strain>
    </source>
</reference>
<dbReference type="CDD" id="cd05233">
    <property type="entry name" value="SDR_c"/>
    <property type="match status" value="1"/>
</dbReference>
<dbReference type="AlphaFoldDB" id="A0A7K3LW92"/>
<dbReference type="InterPro" id="IPR036291">
    <property type="entry name" value="NAD(P)-bd_dom_sf"/>
</dbReference>
<dbReference type="Gene3D" id="3.40.50.720">
    <property type="entry name" value="NAD(P)-binding Rossmann-like Domain"/>
    <property type="match status" value="1"/>
</dbReference>
<protein>
    <submittedName>
        <fullName evidence="5">SDR family oxidoreductase</fullName>
    </submittedName>
</protein>
<name>A0A7K3LW92_9ACTN</name>
<sequence>MRDKLFGKRNHDAVGAVLADRVIAVTGGARGIGLETATQLLAAGARVAIGDVDAEVLGKAAADLGVEGIVVDVTDRGSFTAFLDEVENRLGPVDVLINNAGIMPVGSFLGFDAALIRRTIDIDLLGVITGSQLAAARMVPRRAGHIVNIASVAGRLPMPGLAVYNAAKAGVIEFSEALDAELSVQGVRVSTVMPTFTNTGLITGLQTNRYIQTVEPEVVSAAVVDVIARPRTRVAAPGFMRWVDANPSFPQALKRLTRRQTGLDRIFLDVDSTGRADYDARIRGGAVASAAAPGSAVSGSVASSSVASSSAGRSA</sequence>
<dbReference type="PRINTS" id="PR00081">
    <property type="entry name" value="GDHRDH"/>
</dbReference>
<comment type="caution">
    <text evidence="5">The sequence shown here is derived from an EMBL/GenBank/DDBJ whole genome shotgun (WGS) entry which is preliminary data.</text>
</comment>
<dbReference type="PRINTS" id="PR00080">
    <property type="entry name" value="SDRFAMILY"/>
</dbReference>
<evidence type="ECO:0000313" key="5">
    <source>
        <dbReference type="EMBL" id="NDK91817.1"/>
    </source>
</evidence>
<dbReference type="PANTHER" id="PTHR24322:SF736">
    <property type="entry name" value="RETINOL DEHYDROGENASE 10"/>
    <property type="match status" value="1"/>
</dbReference>
<dbReference type="GO" id="GO:0016616">
    <property type="term" value="F:oxidoreductase activity, acting on the CH-OH group of donors, NAD or NADP as acceptor"/>
    <property type="evidence" value="ECO:0007669"/>
    <property type="project" value="TreeGrafter"/>
</dbReference>
<evidence type="ECO:0000256" key="2">
    <source>
        <dbReference type="ARBA" id="ARBA00023002"/>
    </source>
</evidence>
<dbReference type="PANTHER" id="PTHR24322">
    <property type="entry name" value="PKSB"/>
    <property type="match status" value="1"/>
</dbReference>
<comment type="similarity">
    <text evidence="1 3">Belongs to the short-chain dehydrogenases/reductases (SDR) family.</text>
</comment>
<dbReference type="Proteomes" id="UP000466307">
    <property type="component" value="Unassembled WGS sequence"/>
</dbReference>
<gene>
    <name evidence="5" type="ORF">GYA93_19905</name>
</gene>
<dbReference type="InterPro" id="IPR002347">
    <property type="entry name" value="SDR_fam"/>
</dbReference>
<evidence type="ECO:0000256" key="3">
    <source>
        <dbReference type="RuleBase" id="RU000363"/>
    </source>
</evidence>
<keyword evidence="6" id="KW-1185">Reference proteome</keyword>
<keyword evidence="2" id="KW-0560">Oxidoreductase</keyword>
<feature type="region of interest" description="Disordered" evidence="4">
    <location>
        <begin position="291"/>
        <end position="315"/>
    </location>
</feature>
<dbReference type="SUPFAM" id="SSF51735">
    <property type="entry name" value="NAD(P)-binding Rossmann-fold domains"/>
    <property type="match status" value="1"/>
</dbReference>
<dbReference type="EMBL" id="JAADZU010000084">
    <property type="protein sequence ID" value="NDK91817.1"/>
    <property type="molecule type" value="Genomic_DNA"/>
</dbReference>
<evidence type="ECO:0000256" key="4">
    <source>
        <dbReference type="SAM" id="MobiDB-lite"/>
    </source>
</evidence>
<evidence type="ECO:0000313" key="6">
    <source>
        <dbReference type="Proteomes" id="UP000466307"/>
    </source>
</evidence>
<organism evidence="5 6">
    <name type="scientific">Gordonia desulfuricans</name>
    <dbReference type="NCBI Taxonomy" id="89051"/>
    <lineage>
        <taxon>Bacteria</taxon>
        <taxon>Bacillati</taxon>
        <taxon>Actinomycetota</taxon>
        <taxon>Actinomycetes</taxon>
        <taxon>Mycobacteriales</taxon>
        <taxon>Gordoniaceae</taxon>
        <taxon>Gordonia</taxon>
    </lineage>
</organism>
<dbReference type="Pfam" id="PF00106">
    <property type="entry name" value="adh_short"/>
    <property type="match status" value="1"/>
</dbReference>
<dbReference type="NCBIfam" id="NF005878">
    <property type="entry name" value="PRK07825.1"/>
    <property type="match status" value="1"/>
</dbReference>
<proteinExistence type="inferred from homology"/>